<feature type="transmembrane region" description="Helical" evidence="5">
    <location>
        <begin position="39"/>
        <end position="56"/>
    </location>
</feature>
<dbReference type="GO" id="GO:0005576">
    <property type="term" value="C:extracellular region"/>
    <property type="evidence" value="ECO:0007669"/>
    <property type="project" value="UniProtKB-SubCell"/>
</dbReference>
<gene>
    <name evidence="7" type="ORF">DSTB1V02_LOCUS12878</name>
</gene>
<evidence type="ECO:0000259" key="6">
    <source>
        <dbReference type="PROSITE" id="PS51378"/>
    </source>
</evidence>
<name>A0A7R9AF76_9CRUS</name>
<dbReference type="EMBL" id="CAJPEV010005323">
    <property type="protein sequence ID" value="CAG0903024.1"/>
    <property type="molecule type" value="Genomic_DNA"/>
</dbReference>
<evidence type="ECO:0000313" key="8">
    <source>
        <dbReference type="Proteomes" id="UP000677054"/>
    </source>
</evidence>
<dbReference type="Proteomes" id="UP000677054">
    <property type="component" value="Unassembled WGS sequence"/>
</dbReference>
<dbReference type="Gene3D" id="3.30.30.10">
    <property type="entry name" value="Knottin, scorpion toxin-like"/>
    <property type="match status" value="1"/>
</dbReference>
<reference evidence="7" key="1">
    <citation type="submission" date="2020-11" db="EMBL/GenBank/DDBJ databases">
        <authorList>
            <person name="Tran Van P."/>
        </authorList>
    </citation>
    <scope>NUCLEOTIDE SEQUENCE</scope>
</reference>
<keyword evidence="8" id="KW-1185">Reference proteome</keyword>
<dbReference type="InterPro" id="IPR036574">
    <property type="entry name" value="Scorpion_toxin-like_sf"/>
</dbReference>
<dbReference type="AlphaFoldDB" id="A0A7R9AF76"/>
<evidence type="ECO:0000256" key="4">
    <source>
        <dbReference type="ARBA" id="ARBA00023157"/>
    </source>
</evidence>
<keyword evidence="3" id="KW-0211">Defensin</keyword>
<keyword evidence="2" id="KW-0964">Secreted</keyword>
<keyword evidence="5" id="KW-1133">Transmembrane helix</keyword>
<keyword evidence="5" id="KW-0472">Membrane</keyword>
<dbReference type="InterPro" id="IPR003614">
    <property type="entry name" value="Knottins"/>
</dbReference>
<dbReference type="CDD" id="cd00107">
    <property type="entry name" value="Knot1"/>
    <property type="match status" value="1"/>
</dbReference>
<feature type="domain" description="Invertebrate defensins family profile" evidence="6">
    <location>
        <begin position="59"/>
        <end position="97"/>
    </location>
</feature>
<keyword evidence="5" id="KW-0812">Transmembrane</keyword>
<evidence type="ECO:0000256" key="2">
    <source>
        <dbReference type="ARBA" id="ARBA00022525"/>
    </source>
</evidence>
<evidence type="ECO:0000256" key="5">
    <source>
        <dbReference type="SAM" id="Phobius"/>
    </source>
</evidence>
<keyword evidence="3" id="KW-0929">Antimicrobial</keyword>
<dbReference type="SUPFAM" id="SSF57095">
    <property type="entry name" value="Scorpion toxin-like"/>
    <property type="match status" value="1"/>
</dbReference>
<protein>
    <recommendedName>
        <fullName evidence="6">Invertebrate defensins family profile domain-containing protein</fullName>
    </recommendedName>
</protein>
<dbReference type="PROSITE" id="PS51378">
    <property type="entry name" value="INVERT_DEFENSINS"/>
    <property type="match status" value="1"/>
</dbReference>
<proteinExistence type="predicted"/>
<evidence type="ECO:0000256" key="1">
    <source>
        <dbReference type="ARBA" id="ARBA00004613"/>
    </source>
</evidence>
<dbReference type="OrthoDB" id="6476875at2759"/>
<organism evidence="7">
    <name type="scientific">Darwinula stevensoni</name>
    <dbReference type="NCBI Taxonomy" id="69355"/>
    <lineage>
        <taxon>Eukaryota</taxon>
        <taxon>Metazoa</taxon>
        <taxon>Ecdysozoa</taxon>
        <taxon>Arthropoda</taxon>
        <taxon>Crustacea</taxon>
        <taxon>Oligostraca</taxon>
        <taxon>Ostracoda</taxon>
        <taxon>Podocopa</taxon>
        <taxon>Podocopida</taxon>
        <taxon>Darwinulocopina</taxon>
        <taxon>Darwinuloidea</taxon>
        <taxon>Darwinulidae</taxon>
        <taxon>Darwinula</taxon>
    </lineage>
</organism>
<keyword evidence="4" id="KW-1015">Disulfide bond</keyword>
<evidence type="ECO:0000313" key="7">
    <source>
        <dbReference type="EMBL" id="CAD7253128.1"/>
    </source>
</evidence>
<dbReference type="InterPro" id="IPR001542">
    <property type="entry name" value="Defensin_invertebrate/fungal"/>
</dbReference>
<accession>A0A7R9AF76</accession>
<comment type="subcellular location">
    <subcellularLocation>
        <location evidence="1">Secreted</location>
    </subcellularLocation>
</comment>
<sequence length="100" mass="11259">MALPHEITVHLIFGENLSEQERFELVEGSEIEERRRMKPILLMIFAVVVFAAIARVDAGFGCCPVCGDYECSNHCQSVGRAGGYCGGWHRFTCICYRTKK</sequence>
<evidence type="ECO:0000256" key="3">
    <source>
        <dbReference type="ARBA" id="ARBA00022940"/>
    </source>
</evidence>
<dbReference type="EMBL" id="LR904840">
    <property type="protein sequence ID" value="CAD7253128.1"/>
    <property type="molecule type" value="Genomic_DNA"/>
</dbReference>
<dbReference type="GO" id="GO:0006952">
    <property type="term" value="P:defense response"/>
    <property type="evidence" value="ECO:0007669"/>
    <property type="project" value="UniProtKB-KW"/>
</dbReference>